<protein>
    <recommendedName>
        <fullName evidence="1">J domain-containing protein</fullName>
    </recommendedName>
</protein>
<organism evidence="2">
    <name type="scientific">viral metagenome</name>
    <dbReference type="NCBI Taxonomy" id="1070528"/>
    <lineage>
        <taxon>unclassified sequences</taxon>
        <taxon>metagenomes</taxon>
        <taxon>organismal metagenomes</taxon>
    </lineage>
</organism>
<dbReference type="InterPro" id="IPR036869">
    <property type="entry name" value="J_dom_sf"/>
</dbReference>
<feature type="domain" description="J" evidence="1">
    <location>
        <begin position="18"/>
        <end position="78"/>
    </location>
</feature>
<dbReference type="PROSITE" id="PS50076">
    <property type="entry name" value="DNAJ_2"/>
    <property type="match status" value="1"/>
</dbReference>
<dbReference type="EMBL" id="MN739262">
    <property type="protein sequence ID" value="QHS96065.1"/>
    <property type="molecule type" value="Genomic_DNA"/>
</dbReference>
<proteinExistence type="predicted"/>
<dbReference type="CDD" id="cd06257">
    <property type="entry name" value="DnaJ"/>
    <property type="match status" value="1"/>
</dbReference>
<dbReference type="InterPro" id="IPR001623">
    <property type="entry name" value="DnaJ_domain"/>
</dbReference>
<dbReference type="PRINTS" id="PR00625">
    <property type="entry name" value="JDOMAIN"/>
</dbReference>
<dbReference type="GO" id="GO:0051082">
    <property type="term" value="F:unfolded protein binding"/>
    <property type="evidence" value="ECO:0007669"/>
    <property type="project" value="TreeGrafter"/>
</dbReference>
<sequence length="326" mass="38340">MYYNIHHKNHQASMNLQEALQIMKIENGFSHLSLDTLKKKYHKLALIHHPDKNGNSIEAKEKFQKLGEAYELLKKELGYIEHTIGEKEEPTFNNPNESSGYSFFLNMFLQNIVTGQYSEGVQSIIRDIVSGCKEISLKMFDKMDRETSLYVYNFIIKYKDLFHLNDSILNTVKEIILEKFKDIQIFTLNPSIDDLFENNVYKLEYNSKLYFVPLWHGEVYFDADTTLSDVKEIIVKCMPELPDHMSIDENNHLYINVNIKFGLSLFKEKTTTILVGKKRYEIPNMELYCKQNQHYVFKNSGISQIDEHDMYNIKKKGDVVIRINFI</sequence>
<dbReference type="Gene3D" id="1.10.287.110">
    <property type="entry name" value="DnaJ domain"/>
    <property type="match status" value="1"/>
</dbReference>
<dbReference type="PANTHER" id="PTHR43948">
    <property type="entry name" value="DNAJ HOMOLOG SUBFAMILY B"/>
    <property type="match status" value="1"/>
</dbReference>
<dbReference type="SMART" id="SM00271">
    <property type="entry name" value="DnaJ"/>
    <property type="match status" value="1"/>
</dbReference>
<dbReference type="GO" id="GO:0005634">
    <property type="term" value="C:nucleus"/>
    <property type="evidence" value="ECO:0007669"/>
    <property type="project" value="TreeGrafter"/>
</dbReference>
<dbReference type="GO" id="GO:0044183">
    <property type="term" value="F:protein folding chaperone"/>
    <property type="evidence" value="ECO:0007669"/>
    <property type="project" value="TreeGrafter"/>
</dbReference>
<dbReference type="Pfam" id="PF00226">
    <property type="entry name" value="DnaJ"/>
    <property type="match status" value="1"/>
</dbReference>
<evidence type="ECO:0000259" key="1">
    <source>
        <dbReference type="PROSITE" id="PS50076"/>
    </source>
</evidence>
<name>A0A6C0BUE2_9ZZZZ</name>
<dbReference type="SUPFAM" id="SSF46565">
    <property type="entry name" value="Chaperone J-domain"/>
    <property type="match status" value="1"/>
</dbReference>
<dbReference type="GO" id="GO:0051087">
    <property type="term" value="F:protein-folding chaperone binding"/>
    <property type="evidence" value="ECO:0007669"/>
    <property type="project" value="TreeGrafter"/>
</dbReference>
<dbReference type="PANTHER" id="PTHR43948:SF10">
    <property type="entry name" value="MRJ, ISOFORM E"/>
    <property type="match status" value="1"/>
</dbReference>
<evidence type="ECO:0000313" key="2">
    <source>
        <dbReference type="EMBL" id="QHS96065.1"/>
    </source>
</evidence>
<dbReference type="GO" id="GO:0005737">
    <property type="term" value="C:cytoplasm"/>
    <property type="evidence" value="ECO:0007669"/>
    <property type="project" value="TreeGrafter"/>
</dbReference>
<dbReference type="AlphaFoldDB" id="A0A6C0BUE2"/>
<reference evidence="2" key="1">
    <citation type="journal article" date="2020" name="Nature">
        <title>Giant virus diversity and host interactions through global metagenomics.</title>
        <authorList>
            <person name="Schulz F."/>
            <person name="Roux S."/>
            <person name="Paez-Espino D."/>
            <person name="Jungbluth S."/>
            <person name="Walsh D.A."/>
            <person name="Denef V.J."/>
            <person name="McMahon K.D."/>
            <person name="Konstantinidis K.T."/>
            <person name="Eloe-Fadrosh E.A."/>
            <person name="Kyrpides N.C."/>
            <person name="Woyke T."/>
        </authorList>
    </citation>
    <scope>NUCLEOTIDE SEQUENCE</scope>
    <source>
        <strain evidence="2">GVMAG-M-3300019093-7</strain>
    </source>
</reference>
<accession>A0A6C0BUE2</accession>